<dbReference type="RefSeq" id="WP_071806598.1">
    <property type="nucleotide sequence ID" value="NZ_MEIA01000195.1"/>
</dbReference>
<name>A0A1K0GU21_9ACTN</name>
<sequence>MSLYDPAPALALVKRHEDVQYPYLCEFGGASLVVDEGVFCPLLTKTSPFLLRCIDFRPGERVLDVFSGTGAFGIVAALQGAHTVTVDRSPKAVDCARRNAERNDVARRVDVRLGDFSTTRPETYGVRLDETFDLVIANPPLLPGAPRDALSGALFDPELTATATFLAVLPQHLAQDGRCYLLTSDVLERFGMSVERTCDEHGLRAEIVDVYDVGYEQYRVHRITRSRG</sequence>
<dbReference type="EMBL" id="MEIA01000195">
    <property type="protein sequence ID" value="OJF12819.1"/>
    <property type="molecule type" value="Genomic_DNA"/>
</dbReference>
<evidence type="ECO:0000313" key="2">
    <source>
        <dbReference type="EMBL" id="OJF12819.1"/>
    </source>
</evidence>
<gene>
    <name evidence="2" type="ORF">BG844_18565</name>
</gene>
<proteinExistence type="predicted"/>
<dbReference type="Proteomes" id="UP000182486">
    <property type="component" value="Unassembled WGS sequence"/>
</dbReference>
<dbReference type="InterPro" id="IPR050320">
    <property type="entry name" value="N5-glutamine_MTase"/>
</dbReference>
<accession>A0A1K0GU21</accession>
<dbReference type="PANTHER" id="PTHR18895:SF74">
    <property type="entry name" value="MTRF1L RELEASE FACTOR GLUTAMINE METHYLTRANSFERASE"/>
    <property type="match status" value="1"/>
</dbReference>
<keyword evidence="3" id="KW-1185">Reference proteome</keyword>
<comment type="caution">
    <text evidence="2">The sequence shown here is derived from an EMBL/GenBank/DDBJ whole genome shotgun (WGS) entry which is preliminary data.</text>
</comment>
<dbReference type="InterPro" id="IPR029063">
    <property type="entry name" value="SAM-dependent_MTases_sf"/>
</dbReference>
<dbReference type="InterPro" id="IPR025714">
    <property type="entry name" value="Methyltranfer_dom"/>
</dbReference>
<protein>
    <recommendedName>
        <fullName evidence="1">Methyltransferase domain-containing protein</fullName>
    </recommendedName>
</protein>
<dbReference type="PANTHER" id="PTHR18895">
    <property type="entry name" value="HEMK METHYLTRANSFERASE"/>
    <property type="match status" value="1"/>
</dbReference>
<dbReference type="SUPFAM" id="SSF53335">
    <property type="entry name" value="S-adenosyl-L-methionine-dependent methyltransferases"/>
    <property type="match status" value="1"/>
</dbReference>
<reference evidence="2 3" key="1">
    <citation type="submission" date="2016-09" db="EMBL/GenBank/DDBJ databases">
        <title>Couchioplanes caeruleus draft genome sequence.</title>
        <authorList>
            <person name="Sheehan J."/>
            <person name="Caffrey P."/>
        </authorList>
    </citation>
    <scope>NUCLEOTIDE SEQUENCE [LARGE SCALE GENOMIC DNA]</scope>
    <source>
        <strain evidence="2 3">DSM 43634</strain>
    </source>
</reference>
<dbReference type="Pfam" id="PF13847">
    <property type="entry name" value="Methyltransf_31"/>
    <property type="match status" value="1"/>
</dbReference>
<feature type="domain" description="Methyltransferase" evidence="1">
    <location>
        <begin position="58"/>
        <end position="200"/>
    </location>
</feature>
<evidence type="ECO:0000313" key="3">
    <source>
        <dbReference type="Proteomes" id="UP000182486"/>
    </source>
</evidence>
<organism evidence="2 3">
    <name type="scientific">Couchioplanes caeruleus subsp. caeruleus</name>
    <dbReference type="NCBI Taxonomy" id="56427"/>
    <lineage>
        <taxon>Bacteria</taxon>
        <taxon>Bacillati</taxon>
        <taxon>Actinomycetota</taxon>
        <taxon>Actinomycetes</taxon>
        <taxon>Micromonosporales</taxon>
        <taxon>Micromonosporaceae</taxon>
        <taxon>Couchioplanes</taxon>
    </lineage>
</organism>
<evidence type="ECO:0000259" key="1">
    <source>
        <dbReference type="Pfam" id="PF13847"/>
    </source>
</evidence>
<dbReference type="Gene3D" id="3.40.50.150">
    <property type="entry name" value="Vaccinia Virus protein VP39"/>
    <property type="match status" value="1"/>
</dbReference>
<dbReference type="AlphaFoldDB" id="A0A1K0GU21"/>
<dbReference type="CDD" id="cd02440">
    <property type="entry name" value="AdoMet_MTases"/>
    <property type="match status" value="1"/>
</dbReference>